<dbReference type="Proteomes" id="UP001600888">
    <property type="component" value="Unassembled WGS sequence"/>
</dbReference>
<dbReference type="Gene3D" id="3.20.20.190">
    <property type="entry name" value="Phosphatidylinositol (PI) phosphodiesterase"/>
    <property type="match status" value="1"/>
</dbReference>
<dbReference type="Pfam" id="PF00388">
    <property type="entry name" value="PI-PLC-X"/>
    <property type="match status" value="1"/>
</dbReference>
<dbReference type="PANTHER" id="PTHR13593">
    <property type="match status" value="1"/>
</dbReference>
<dbReference type="SUPFAM" id="SSF51695">
    <property type="entry name" value="PLC-like phosphodiesterases"/>
    <property type="match status" value="1"/>
</dbReference>
<reference evidence="2 3" key="1">
    <citation type="submission" date="2024-03" db="EMBL/GenBank/DDBJ databases">
        <title>A high-quality draft genome sequence of Diaporthe vaccinii, a causative agent of upright dieback and viscid rot disease in cranberry plants.</title>
        <authorList>
            <person name="Sarrasin M."/>
            <person name="Lang B.F."/>
            <person name="Burger G."/>
        </authorList>
    </citation>
    <scope>NUCLEOTIDE SEQUENCE [LARGE SCALE GENOMIC DNA]</scope>
    <source>
        <strain evidence="2 3">IS7</strain>
    </source>
</reference>
<dbReference type="PANTHER" id="PTHR13593:SF116">
    <property type="entry name" value="PLC-LIKE PHOSPHODIESTERASE"/>
    <property type="match status" value="1"/>
</dbReference>
<dbReference type="InterPro" id="IPR017946">
    <property type="entry name" value="PLC-like_Pdiesterase_TIM-brl"/>
</dbReference>
<dbReference type="CDD" id="cd08586">
    <property type="entry name" value="PI-PLCc_BcPLC_like"/>
    <property type="match status" value="1"/>
</dbReference>
<organism evidence="2 3">
    <name type="scientific">Diaporthe vaccinii</name>
    <dbReference type="NCBI Taxonomy" id="105482"/>
    <lineage>
        <taxon>Eukaryota</taxon>
        <taxon>Fungi</taxon>
        <taxon>Dikarya</taxon>
        <taxon>Ascomycota</taxon>
        <taxon>Pezizomycotina</taxon>
        <taxon>Sordariomycetes</taxon>
        <taxon>Sordariomycetidae</taxon>
        <taxon>Diaporthales</taxon>
        <taxon>Diaporthaceae</taxon>
        <taxon>Diaporthe</taxon>
        <taxon>Diaporthe eres species complex</taxon>
    </lineage>
</organism>
<dbReference type="PROSITE" id="PS50007">
    <property type="entry name" value="PIPLC_X_DOMAIN"/>
    <property type="match status" value="1"/>
</dbReference>
<gene>
    <name evidence="2" type="ORF">FJTKL_09051</name>
</gene>
<keyword evidence="3" id="KW-1185">Reference proteome</keyword>
<evidence type="ECO:0000259" key="1">
    <source>
        <dbReference type="SMART" id="SM00148"/>
    </source>
</evidence>
<comment type="caution">
    <text evidence="2">The sequence shown here is derived from an EMBL/GenBank/DDBJ whole genome shotgun (WGS) entry which is preliminary data.</text>
</comment>
<dbReference type="EMBL" id="JBAWTH010000037">
    <property type="protein sequence ID" value="KAL2284351.1"/>
    <property type="molecule type" value="Genomic_DNA"/>
</dbReference>
<name>A0ABR4EPY4_9PEZI</name>
<protein>
    <recommendedName>
        <fullName evidence="1">Phosphatidylinositol-specific phospholipase C X domain-containing protein</fullName>
    </recommendedName>
</protein>
<dbReference type="InterPro" id="IPR051057">
    <property type="entry name" value="PI-PLC_domain"/>
</dbReference>
<dbReference type="SMART" id="SM00148">
    <property type="entry name" value="PLCXc"/>
    <property type="match status" value="1"/>
</dbReference>
<accession>A0ABR4EPY4</accession>
<evidence type="ECO:0000313" key="2">
    <source>
        <dbReference type="EMBL" id="KAL2284351.1"/>
    </source>
</evidence>
<dbReference type="InterPro" id="IPR000909">
    <property type="entry name" value="PLipase_C_PInositol-sp_X_dom"/>
</dbReference>
<feature type="domain" description="Phosphatidylinositol-specific phospholipase C X" evidence="1">
    <location>
        <begin position="48"/>
        <end position="219"/>
    </location>
</feature>
<evidence type="ECO:0000313" key="3">
    <source>
        <dbReference type="Proteomes" id="UP001600888"/>
    </source>
</evidence>
<proteinExistence type="predicted"/>
<sequence length="381" mass="41824">MRATLVVAASWGARIGLASNIEFPPNATEIFGPFVHDNGTLATWMSKHPDETPLELINIPGTHDSATWNYTQATQDALANITAGDGEPTYPPEVFRCQNASIMESLSAGVRFFDLRFALDPTGTKLVFWHSQALMSERATVGHVITAFYYWLDLHPSETVILSFQYEGSTIVNATFDAPVQHMIFDILNSTTAAQYIDQTHDGLPTLGAARGKVVLFRRFDLDELPDEYEAALPGLHLSPSLWTDNSRATSLTYNTVLNLTAYIEDYYEPDGLGVNSTAADNIAAKVNATVSHLEVATSDTPDYDRSLFITFASAEHVTAVPVAVTPQIMALGVENSSTPLGGVNQQIFPLIQRLEERRMGIVVVDFWDEPRDLVKSILGL</sequence>